<comment type="similarity">
    <text evidence="4">Belongs to the 2-oxoacid dehydrogenase family.</text>
</comment>
<keyword evidence="16" id="KW-1185">Reference proteome</keyword>
<dbReference type="OrthoDB" id="5391403at2759"/>
<dbReference type="Gene3D" id="3.30.559.10">
    <property type="entry name" value="Chloramphenicol acetyltransferase-like domain"/>
    <property type="match status" value="1"/>
</dbReference>
<dbReference type="InterPro" id="IPR001078">
    <property type="entry name" value="2-oxoacid_DH_actylTfrase"/>
</dbReference>
<evidence type="ECO:0000256" key="5">
    <source>
        <dbReference type="ARBA" id="ARBA00012945"/>
    </source>
</evidence>
<dbReference type="InterPro" id="IPR000089">
    <property type="entry name" value="Biotin_lipoyl"/>
</dbReference>
<evidence type="ECO:0000256" key="13">
    <source>
        <dbReference type="SAM" id="MobiDB-lite"/>
    </source>
</evidence>
<evidence type="ECO:0000256" key="8">
    <source>
        <dbReference type="ARBA" id="ARBA00022823"/>
    </source>
</evidence>
<sequence length="424" mass="45926">MNMASTLRLAFAARSASQYGRIRTAHQYAPLLTTQSVRFFKTSLIPWEIKTVPCPALADSVTEGEISQWTKDEGDYVETDEVICVLETDKVDIEISSPHAGTLKKHLKGEGDSVEVGQDLFEIDTDGAPSEGGSPAPPKETPSTDTPKQDAPAATPAPAPAADKAEKKAPAPKKEAKKESKKETAAPASGVEYGETRVKMSRMRLRVAERLKEAQNTTAMLTTFNEIDMTNIMALRNQFKDDFLKKHNIKLGFMSAFLAASTNALKDQPVLNAVIEGNEIVYRDAIDISVAVASPKGLVVPVIRECNNKNYADLERAIAEMGEKARNGEIAIEDMAGGTFTVSNGGVFGSLMGTPIINPPQSAILGMHGTFPRPVAINGKVEIRPMMYVALTYDHRLVDGREAVTFLRKIKQGVEDPATLLLGI</sequence>
<keyword evidence="6" id="KW-0816">Tricarboxylic acid cycle</keyword>
<dbReference type="Pfam" id="PF00364">
    <property type="entry name" value="Biotin_lipoyl"/>
    <property type="match status" value="1"/>
</dbReference>
<evidence type="ECO:0000313" key="15">
    <source>
        <dbReference type="EMBL" id="KNC75995.1"/>
    </source>
</evidence>
<dbReference type="GO" id="GO:0033512">
    <property type="term" value="P:L-lysine catabolic process to acetyl-CoA via saccharopine"/>
    <property type="evidence" value="ECO:0007669"/>
    <property type="project" value="UniProtKB-UniPathway"/>
</dbReference>
<comment type="pathway">
    <text evidence="3">Amino-acid degradation; L-lysine degradation via saccharopine pathway; glutaryl-CoA from L-lysine: step 6/6.</text>
</comment>
<dbReference type="InterPro" id="IPR003016">
    <property type="entry name" value="2-oxoA_DH_lipoyl-BS"/>
</dbReference>
<dbReference type="FunFam" id="3.30.559.10:FF:000006">
    <property type="entry name" value="Dihydrolipoyllysine-residue succinyltransferase component of 2-oxoglutarate dehydrogenase complex, mitochondrial"/>
    <property type="match status" value="1"/>
</dbReference>
<keyword evidence="11" id="KW-0012">Acyltransferase</keyword>
<dbReference type="Pfam" id="PF00198">
    <property type="entry name" value="2-oxoacid_dh"/>
    <property type="match status" value="1"/>
</dbReference>
<name>A0A0L0FGW1_9EUKA</name>
<evidence type="ECO:0000256" key="2">
    <source>
        <dbReference type="ARBA" id="ARBA00004173"/>
    </source>
</evidence>
<dbReference type="GO" id="GO:0005739">
    <property type="term" value="C:mitochondrion"/>
    <property type="evidence" value="ECO:0007669"/>
    <property type="project" value="UniProtKB-SubCell"/>
</dbReference>
<dbReference type="PROSITE" id="PS50968">
    <property type="entry name" value="BIOTINYL_LIPOYL"/>
    <property type="match status" value="1"/>
</dbReference>
<dbReference type="UniPathway" id="UPA00868">
    <property type="reaction ID" value="UER00840"/>
</dbReference>
<evidence type="ECO:0000256" key="12">
    <source>
        <dbReference type="ARBA" id="ARBA00032406"/>
    </source>
</evidence>
<dbReference type="PROSITE" id="PS00189">
    <property type="entry name" value="LIPOYL"/>
    <property type="match status" value="1"/>
</dbReference>
<feature type="domain" description="Lipoyl-binding" evidence="14">
    <location>
        <begin position="49"/>
        <end position="124"/>
    </location>
</feature>
<evidence type="ECO:0000256" key="9">
    <source>
        <dbReference type="ARBA" id="ARBA00022946"/>
    </source>
</evidence>
<dbReference type="RefSeq" id="XP_014149897.1">
    <property type="nucleotide sequence ID" value="XM_014294422.1"/>
</dbReference>
<feature type="region of interest" description="Disordered" evidence="13">
    <location>
        <begin position="123"/>
        <end position="193"/>
    </location>
</feature>
<dbReference type="EC" id="2.3.1.61" evidence="5"/>
<dbReference type="InterPro" id="IPR023213">
    <property type="entry name" value="CAT-like_dom_sf"/>
</dbReference>
<comment type="cofactor">
    <cofactor evidence="1">
        <name>(R)-lipoate</name>
        <dbReference type="ChEBI" id="CHEBI:83088"/>
    </cofactor>
</comment>
<proteinExistence type="inferred from homology"/>
<protein>
    <recommendedName>
        <fullName evidence="5">dihydrolipoyllysine-residue succinyltransferase</fullName>
        <ecNumber evidence="5">2.3.1.61</ecNumber>
    </recommendedName>
    <alternativeName>
        <fullName evidence="12">2-oxoglutarate dehydrogenase complex component E2</fullName>
    </alternativeName>
</protein>
<feature type="compositionally biased region" description="Low complexity" evidence="13">
    <location>
        <begin position="144"/>
        <end position="162"/>
    </location>
</feature>
<dbReference type="SUPFAM" id="SSF52777">
    <property type="entry name" value="CoA-dependent acyltransferases"/>
    <property type="match status" value="1"/>
</dbReference>
<evidence type="ECO:0000256" key="6">
    <source>
        <dbReference type="ARBA" id="ARBA00022532"/>
    </source>
</evidence>
<dbReference type="STRING" id="667725.A0A0L0FGW1"/>
<dbReference type="InterPro" id="IPR006255">
    <property type="entry name" value="SucB"/>
</dbReference>
<dbReference type="eggNOG" id="KOG0559">
    <property type="taxonomic scope" value="Eukaryota"/>
</dbReference>
<dbReference type="PANTHER" id="PTHR43416">
    <property type="entry name" value="DIHYDROLIPOYLLYSINE-RESIDUE SUCCINYLTRANSFERASE COMPONENT OF 2-OXOGLUTARATE DEHYDROGENASE COMPLEX, MITOCHONDRIAL-RELATED"/>
    <property type="match status" value="1"/>
</dbReference>
<dbReference type="GeneID" id="25911996"/>
<keyword evidence="9" id="KW-0809">Transit peptide</keyword>
<evidence type="ECO:0000256" key="3">
    <source>
        <dbReference type="ARBA" id="ARBA00005145"/>
    </source>
</evidence>
<dbReference type="Gene3D" id="2.40.50.100">
    <property type="match status" value="1"/>
</dbReference>
<evidence type="ECO:0000256" key="1">
    <source>
        <dbReference type="ARBA" id="ARBA00001938"/>
    </source>
</evidence>
<evidence type="ECO:0000256" key="10">
    <source>
        <dbReference type="ARBA" id="ARBA00023128"/>
    </source>
</evidence>
<dbReference type="GO" id="GO:0004149">
    <property type="term" value="F:dihydrolipoyllysine-residue succinyltransferase activity"/>
    <property type="evidence" value="ECO:0007669"/>
    <property type="project" value="UniProtKB-EC"/>
</dbReference>
<comment type="subcellular location">
    <subcellularLocation>
        <location evidence="2">Mitochondrion</location>
    </subcellularLocation>
</comment>
<dbReference type="InterPro" id="IPR011053">
    <property type="entry name" value="Single_hybrid_motif"/>
</dbReference>
<evidence type="ECO:0000313" key="16">
    <source>
        <dbReference type="Proteomes" id="UP000054560"/>
    </source>
</evidence>
<organism evidence="15 16">
    <name type="scientific">Sphaeroforma arctica JP610</name>
    <dbReference type="NCBI Taxonomy" id="667725"/>
    <lineage>
        <taxon>Eukaryota</taxon>
        <taxon>Ichthyosporea</taxon>
        <taxon>Ichthyophonida</taxon>
        <taxon>Sphaeroforma</taxon>
    </lineage>
</organism>
<evidence type="ECO:0000256" key="7">
    <source>
        <dbReference type="ARBA" id="ARBA00022679"/>
    </source>
</evidence>
<dbReference type="InterPro" id="IPR050537">
    <property type="entry name" value="2-oxoacid_dehydrogenase"/>
</dbReference>
<dbReference type="EMBL" id="KQ243314">
    <property type="protein sequence ID" value="KNC75995.1"/>
    <property type="molecule type" value="Genomic_DNA"/>
</dbReference>
<reference evidence="15 16" key="1">
    <citation type="submission" date="2011-02" db="EMBL/GenBank/DDBJ databases">
        <title>The Genome Sequence of Sphaeroforma arctica JP610.</title>
        <authorList>
            <consortium name="The Broad Institute Genome Sequencing Platform"/>
            <person name="Russ C."/>
            <person name="Cuomo C."/>
            <person name="Young S.K."/>
            <person name="Zeng Q."/>
            <person name="Gargeya S."/>
            <person name="Alvarado L."/>
            <person name="Berlin A."/>
            <person name="Chapman S.B."/>
            <person name="Chen Z."/>
            <person name="Freedman E."/>
            <person name="Gellesch M."/>
            <person name="Goldberg J."/>
            <person name="Griggs A."/>
            <person name="Gujja S."/>
            <person name="Heilman E."/>
            <person name="Heiman D."/>
            <person name="Howarth C."/>
            <person name="Mehta T."/>
            <person name="Neiman D."/>
            <person name="Pearson M."/>
            <person name="Roberts A."/>
            <person name="Saif S."/>
            <person name="Shea T."/>
            <person name="Shenoy N."/>
            <person name="Sisk P."/>
            <person name="Stolte C."/>
            <person name="Sykes S."/>
            <person name="White J."/>
            <person name="Yandava C."/>
            <person name="Burger G."/>
            <person name="Gray M.W."/>
            <person name="Holland P.W.H."/>
            <person name="King N."/>
            <person name="Lang F.B.F."/>
            <person name="Roger A.J."/>
            <person name="Ruiz-Trillo I."/>
            <person name="Haas B."/>
            <person name="Nusbaum C."/>
            <person name="Birren B."/>
        </authorList>
    </citation>
    <scope>NUCLEOTIDE SEQUENCE [LARGE SCALE GENOMIC DNA]</scope>
    <source>
        <strain evidence="15 16">JP610</strain>
    </source>
</reference>
<dbReference type="AlphaFoldDB" id="A0A0L0FGW1"/>
<dbReference type="CDD" id="cd06849">
    <property type="entry name" value="lipoyl_domain"/>
    <property type="match status" value="1"/>
</dbReference>
<dbReference type="NCBIfam" id="TIGR01347">
    <property type="entry name" value="sucB"/>
    <property type="match status" value="1"/>
</dbReference>
<dbReference type="SUPFAM" id="SSF51230">
    <property type="entry name" value="Single hybrid motif"/>
    <property type="match status" value="1"/>
</dbReference>
<keyword evidence="8" id="KW-0450">Lipoyl</keyword>
<feature type="compositionally biased region" description="Basic and acidic residues" evidence="13">
    <location>
        <begin position="163"/>
        <end position="184"/>
    </location>
</feature>
<gene>
    <name evidence="15" type="ORF">SARC_11492</name>
</gene>
<accession>A0A0L0FGW1</accession>
<dbReference type="Proteomes" id="UP000054560">
    <property type="component" value="Unassembled WGS sequence"/>
</dbReference>
<evidence type="ECO:0000259" key="14">
    <source>
        <dbReference type="PROSITE" id="PS50968"/>
    </source>
</evidence>
<dbReference type="GO" id="GO:0006099">
    <property type="term" value="P:tricarboxylic acid cycle"/>
    <property type="evidence" value="ECO:0007669"/>
    <property type="project" value="UniProtKB-KW"/>
</dbReference>
<dbReference type="GO" id="GO:0045252">
    <property type="term" value="C:oxoglutarate dehydrogenase complex"/>
    <property type="evidence" value="ECO:0007669"/>
    <property type="project" value="InterPro"/>
</dbReference>
<evidence type="ECO:0000256" key="11">
    <source>
        <dbReference type="ARBA" id="ARBA00023315"/>
    </source>
</evidence>
<keyword evidence="10" id="KW-0496">Mitochondrion</keyword>
<evidence type="ECO:0000256" key="4">
    <source>
        <dbReference type="ARBA" id="ARBA00007317"/>
    </source>
</evidence>
<keyword evidence="7" id="KW-0808">Transferase</keyword>
<dbReference type="PANTHER" id="PTHR43416:SF5">
    <property type="entry name" value="DIHYDROLIPOYLLYSINE-RESIDUE SUCCINYLTRANSFERASE COMPONENT OF 2-OXOGLUTARATE DEHYDROGENASE COMPLEX, MITOCHONDRIAL"/>
    <property type="match status" value="1"/>
</dbReference>